<evidence type="ECO:0000313" key="2">
    <source>
        <dbReference type="EMBL" id="CAH3018251.1"/>
    </source>
</evidence>
<keyword evidence="3" id="KW-1185">Reference proteome</keyword>
<name>A0ABN8LM53_9CNID</name>
<organism evidence="2 3">
    <name type="scientific">Porites evermanni</name>
    <dbReference type="NCBI Taxonomy" id="104178"/>
    <lineage>
        <taxon>Eukaryota</taxon>
        <taxon>Metazoa</taxon>
        <taxon>Cnidaria</taxon>
        <taxon>Anthozoa</taxon>
        <taxon>Hexacorallia</taxon>
        <taxon>Scleractinia</taxon>
        <taxon>Fungiina</taxon>
        <taxon>Poritidae</taxon>
        <taxon>Porites</taxon>
    </lineage>
</organism>
<protein>
    <submittedName>
        <fullName evidence="2">Uncharacterized protein</fullName>
    </submittedName>
</protein>
<evidence type="ECO:0000256" key="1">
    <source>
        <dbReference type="SAM" id="MobiDB-lite"/>
    </source>
</evidence>
<evidence type="ECO:0000313" key="3">
    <source>
        <dbReference type="Proteomes" id="UP001159427"/>
    </source>
</evidence>
<feature type="region of interest" description="Disordered" evidence="1">
    <location>
        <begin position="54"/>
        <end position="86"/>
    </location>
</feature>
<dbReference type="EMBL" id="CALNXI010000082">
    <property type="protein sequence ID" value="CAH3018251.1"/>
    <property type="molecule type" value="Genomic_DNA"/>
</dbReference>
<proteinExistence type="predicted"/>
<feature type="compositionally biased region" description="Basic and acidic residues" evidence="1">
    <location>
        <begin position="54"/>
        <end position="72"/>
    </location>
</feature>
<dbReference type="Proteomes" id="UP001159427">
    <property type="component" value="Unassembled WGS sequence"/>
</dbReference>
<accession>A0ABN8LM53</accession>
<comment type="caution">
    <text evidence="2">The sequence shown here is derived from an EMBL/GenBank/DDBJ whole genome shotgun (WGS) entry which is preliminary data.</text>
</comment>
<reference evidence="2 3" key="1">
    <citation type="submission" date="2022-05" db="EMBL/GenBank/DDBJ databases">
        <authorList>
            <consortium name="Genoscope - CEA"/>
            <person name="William W."/>
        </authorList>
    </citation>
    <scope>NUCLEOTIDE SEQUENCE [LARGE SCALE GENOMIC DNA]</scope>
</reference>
<gene>
    <name evidence="2" type="ORF">PEVE_00042186</name>
</gene>
<sequence>MIKEKRGVRDRWNLLQIKFKRTQLKELRVSGIDCELSEKDALIEELCEKEDSFSAKEKKMSDDKEAAEEIRKKNMGRMASKKKNEVNQLEAALKRAGEAEAMLLNS</sequence>